<organism evidence="1">
    <name type="scientific">uncultured Caudovirales phage</name>
    <dbReference type="NCBI Taxonomy" id="2100421"/>
    <lineage>
        <taxon>Viruses</taxon>
        <taxon>Duplodnaviria</taxon>
        <taxon>Heunggongvirae</taxon>
        <taxon>Uroviricota</taxon>
        <taxon>Caudoviricetes</taxon>
        <taxon>Peduoviridae</taxon>
        <taxon>Maltschvirus</taxon>
        <taxon>Maltschvirus maltsch</taxon>
    </lineage>
</organism>
<name>A0A6J5L4L5_9CAUD</name>
<dbReference type="EMBL" id="LR796234">
    <property type="protein sequence ID" value="CAB4129384.1"/>
    <property type="molecule type" value="Genomic_DNA"/>
</dbReference>
<proteinExistence type="predicted"/>
<gene>
    <name evidence="1" type="ORF">UFOVP118_24</name>
</gene>
<accession>A0A6J5L4L5</accession>
<reference evidence="1" key="1">
    <citation type="submission" date="2020-04" db="EMBL/GenBank/DDBJ databases">
        <authorList>
            <person name="Chiriac C."/>
            <person name="Salcher M."/>
            <person name="Ghai R."/>
            <person name="Kavagutti S V."/>
        </authorList>
    </citation>
    <scope>NUCLEOTIDE SEQUENCE</scope>
</reference>
<evidence type="ECO:0000313" key="1">
    <source>
        <dbReference type="EMBL" id="CAB4129384.1"/>
    </source>
</evidence>
<protein>
    <submittedName>
        <fullName evidence="1">Uncharacterized protein</fullName>
    </submittedName>
</protein>
<sequence length="100" mass="11861">MKSFDEKSVHEKLDELFVKQCIMIDLMNALSKAVIQKLHEKPKKKKWVKWITKKIPNIDKNTMVRVKYADGGEWTDLVCNLTWTHLDYHNDIVAYKVVEE</sequence>